<dbReference type="AlphaFoldDB" id="A0A0M3HV61"/>
<keyword evidence="1" id="KW-0472">Membrane</keyword>
<feature type="transmembrane region" description="Helical" evidence="1">
    <location>
        <begin position="87"/>
        <end position="111"/>
    </location>
</feature>
<evidence type="ECO:0000313" key="2">
    <source>
        <dbReference type="Proteomes" id="UP000036681"/>
    </source>
</evidence>
<dbReference type="Proteomes" id="UP000036681">
    <property type="component" value="Unplaced"/>
</dbReference>
<organism evidence="2 3">
    <name type="scientific">Ascaris lumbricoides</name>
    <name type="common">Giant roundworm</name>
    <dbReference type="NCBI Taxonomy" id="6252"/>
    <lineage>
        <taxon>Eukaryota</taxon>
        <taxon>Metazoa</taxon>
        <taxon>Ecdysozoa</taxon>
        <taxon>Nematoda</taxon>
        <taxon>Chromadorea</taxon>
        <taxon>Rhabditida</taxon>
        <taxon>Spirurina</taxon>
        <taxon>Ascaridomorpha</taxon>
        <taxon>Ascaridoidea</taxon>
        <taxon>Ascarididae</taxon>
        <taxon>Ascaris</taxon>
    </lineage>
</organism>
<accession>A0A0M3HV61</accession>
<dbReference type="Gene3D" id="1.20.1070.10">
    <property type="entry name" value="Rhodopsin 7-helix transmembrane proteins"/>
    <property type="match status" value="1"/>
</dbReference>
<proteinExistence type="predicted"/>
<dbReference type="SUPFAM" id="SSF81321">
    <property type="entry name" value="Family A G protein-coupled receptor-like"/>
    <property type="match status" value="1"/>
</dbReference>
<feature type="transmembrane region" description="Helical" evidence="1">
    <location>
        <begin position="165"/>
        <end position="188"/>
    </location>
</feature>
<name>A0A0M3HV61_ASCLU</name>
<reference evidence="3" key="1">
    <citation type="submission" date="2017-02" db="UniProtKB">
        <authorList>
            <consortium name="WormBaseParasite"/>
        </authorList>
    </citation>
    <scope>IDENTIFICATION</scope>
</reference>
<keyword evidence="1" id="KW-0812">Transmembrane</keyword>
<keyword evidence="2" id="KW-1185">Reference proteome</keyword>
<protein>
    <submittedName>
        <fullName evidence="3">G_PROTEIN_RECEP_F1_2 domain-containing protein</fullName>
    </submittedName>
</protein>
<dbReference type="WBParaSite" id="ALUE_0000678101-mRNA-1">
    <property type="protein sequence ID" value="ALUE_0000678101-mRNA-1"/>
    <property type="gene ID" value="ALUE_0000678101"/>
</dbReference>
<evidence type="ECO:0000256" key="1">
    <source>
        <dbReference type="SAM" id="Phobius"/>
    </source>
</evidence>
<feature type="transmembrane region" description="Helical" evidence="1">
    <location>
        <begin position="208"/>
        <end position="229"/>
    </location>
</feature>
<feature type="transmembrane region" description="Helical" evidence="1">
    <location>
        <begin position="250"/>
        <end position="274"/>
    </location>
</feature>
<evidence type="ECO:0000313" key="3">
    <source>
        <dbReference type="WBParaSite" id="ALUE_0000678101-mRNA-1"/>
    </source>
</evidence>
<feature type="transmembrane region" description="Helical" evidence="1">
    <location>
        <begin position="117"/>
        <end position="144"/>
    </location>
</feature>
<sequence length="293" mass="33621">MDKLNKRHVDLGRFSGLDRRRGTRKDDNWFREGEEKKALMDGFTGTEAQRLIALLSYQFRRRRFFVFKRFLLPFERSMSLFHTIDNIFNLTIGAVLVLSNMAVLAVITFYTNLRQKYSVLTIVLFNSLLTGVFSISNILFASILTEMGLMNDTTTNRRCLINPLVMLDIYLAQMNGISLLAISVERLIVLLFPLQYYVNWKKFAKCQIILWVTTGVSTSFIFGMLVLCAPERTVSIYCRPYELIPDEQSFPFYCLPCIFGVLSIGIMLLVIVLVHQGVNVSCSHCCADEKPDL</sequence>
<keyword evidence="1" id="KW-1133">Transmembrane helix</keyword>